<comment type="caution">
    <text evidence="1">The sequence shown here is derived from an EMBL/GenBank/DDBJ whole genome shotgun (WGS) entry which is preliminary data.</text>
</comment>
<dbReference type="AlphaFoldDB" id="A0A401XNY7"/>
<evidence type="ECO:0000313" key="1">
    <source>
        <dbReference type="EMBL" id="GCD78738.1"/>
    </source>
</evidence>
<accession>A0A401XNY7</accession>
<keyword evidence="2" id="KW-1185">Reference proteome</keyword>
<proteinExistence type="predicted"/>
<name>A0A401XNY7_9FLAO</name>
<dbReference type="RefSeq" id="WP_124398793.1">
    <property type="nucleotide sequence ID" value="NZ_BHZE01000040.1"/>
</dbReference>
<gene>
    <name evidence="1" type="ORF">JCM31826_22200</name>
</gene>
<dbReference type="Proteomes" id="UP000286715">
    <property type="component" value="Unassembled WGS sequence"/>
</dbReference>
<dbReference type="OrthoDB" id="975430at2"/>
<sequence>MKSNTLLSIVYFFFLIHLKAQQTDYQWWNTLHGWDGMSPFESYLHLEPGRMGPNALPVPELMYSVWDSLNGLSGTTYYTTTRGEKTYSLKNSIYYQADRRVALCAWMVSAEYFTSSDAVRDFRAARTYEGRGWAIGDLYVETHWQIVQFAKKLPQIALRIGLKTASGSRVEDARFTDTPGYYFDVNFRKIYSKQTFTYQFFGMLGFFAYQTYRTDHKQNDALLFGIGGRLQSRKWGAGTHLRSYLGYFGKYDKPVIGSLEVFYFLNKDILKFRIEKGNVSWPFTGLRLEYYYRF</sequence>
<reference evidence="1 2" key="1">
    <citation type="submission" date="2018-11" db="EMBL/GenBank/DDBJ databases">
        <title>Schleiferia aggregans sp. nov., a moderately thermophilic heterotrophic bacterium isolated from microbial mats at a terrestrial hot spring.</title>
        <authorList>
            <person name="Iino T."/>
            <person name="Ohkuma M."/>
            <person name="Haruta S."/>
        </authorList>
    </citation>
    <scope>NUCLEOTIDE SEQUENCE [LARGE SCALE GENOMIC DNA]</scope>
    <source>
        <strain evidence="1 2">LA</strain>
    </source>
</reference>
<protein>
    <submittedName>
        <fullName evidence="1">Uncharacterized protein</fullName>
    </submittedName>
</protein>
<dbReference type="EMBL" id="BHZE01000040">
    <property type="protein sequence ID" value="GCD78738.1"/>
    <property type="molecule type" value="Genomic_DNA"/>
</dbReference>
<evidence type="ECO:0000313" key="2">
    <source>
        <dbReference type="Proteomes" id="UP000286715"/>
    </source>
</evidence>
<organism evidence="1 2">
    <name type="scientific">Thermaurantimonas aggregans</name>
    <dbReference type="NCBI Taxonomy" id="2173829"/>
    <lineage>
        <taxon>Bacteria</taxon>
        <taxon>Pseudomonadati</taxon>
        <taxon>Bacteroidota</taxon>
        <taxon>Flavobacteriia</taxon>
        <taxon>Flavobacteriales</taxon>
        <taxon>Schleiferiaceae</taxon>
        <taxon>Thermaurantimonas</taxon>
    </lineage>
</organism>